<reference evidence="3" key="1">
    <citation type="journal article" date="2011" name="Nat. Genet.">
        <title>The Arabidopsis lyrata genome sequence and the basis of rapid genome size change.</title>
        <authorList>
            <person name="Hu T.T."/>
            <person name="Pattyn P."/>
            <person name="Bakker E.G."/>
            <person name="Cao J."/>
            <person name="Cheng J.-F."/>
            <person name="Clark R.M."/>
            <person name="Fahlgren N."/>
            <person name="Fawcett J.A."/>
            <person name="Grimwood J."/>
            <person name="Gundlach H."/>
            <person name="Haberer G."/>
            <person name="Hollister J.D."/>
            <person name="Ossowski S."/>
            <person name="Ottilar R.P."/>
            <person name="Salamov A.A."/>
            <person name="Schneeberger K."/>
            <person name="Spannagl M."/>
            <person name="Wang X."/>
            <person name="Yang L."/>
            <person name="Nasrallah M.E."/>
            <person name="Bergelson J."/>
            <person name="Carrington J.C."/>
            <person name="Gaut B.S."/>
            <person name="Schmutz J."/>
            <person name="Mayer K.F.X."/>
            <person name="Van de Peer Y."/>
            <person name="Grigoriev I.V."/>
            <person name="Nordborg M."/>
            <person name="Weigel D."/>
            <person name="Guo Y.-L."/>
        </authorList>
    </citation>
    <scope>NUCLEOTIDE SEQUENCE [LARGE SCALE GENOMIC DNA]</scope>
    <source>
        <strain evidence="3">cv. MN47</strain>
    </source>
</reference>
<dbReference type="HOGENOM" id="CLU_2852688_0_0_1"/>
<dbReference type="EMBL" id="GL348713">
    <property type="protein sequence ID" value="EFH67517.1"/>
    <property type="molecule type" value="Genomic_DNA"/>
</dbReference>
<dbReference type="GO" id="GO:0006508">
    <property type="term" value="P:proteolysis"/>
    <property type="evidence" value="ECO:0007669"/>
    <property type="project" value="InterPro"/>
</dbReference>
<proteinExistence type="predicted"/>
<dbReference type="Gene3D" id="3.50.30.30">
    <property type="match status" value="1"/>
</dbReference>
<dbReference type="GO" id="GO:0004252">
    <property type="term" value="F:serine-type endopeptidase activity"/>
    <property type="evidence" value="ECO:0007669"/>
    <property type="project" value="InterPro"/>
</dbReference>
<feature type="region of interest" description="Disordered" evidence="1">
    <location>
        <begin position="34"/>
        <end position="65"/>
    </location>
</feature>
<dbReference type="Gene3D" id="3.40.50.200">
    <property type="entry name" value="Peptidase S8/S53 domain"/>
    <property type="match status" value="1"/>
</dbReference>
<keyword evidence="3" id="KW-1185">Reference proteome</keyword>
<feature type="compositionally biased region" description="Polar residues" evidence="1">
    <location>
        <begin position="36"/>
        <end position="46"/>
    </location>
</feature>
<dbReference type="STRING" id="81972.D7KMY4"/>
<gene>
    <name evidence="2" type="ORF">ARALYDRAFT_891341</name>
</gene>
<evidence type="ECO:0000313" key="2">
    <source>
        <dbReference type="EMBL" id="EFH67517.1"/>
    </source>
</evidence>
<dbReference type="Proteomes" id="UP000008694">
    <property type="component" value="Unassembled WGS sequence"/>
</dbReference>
<dbReference type="InterPro" id="IPR036852">
    <property type="entry name" value="Peptidase_S8/S53_dom_sf"/>
</dbReference>
<accession>D7KMY4</accession>
<evidence type="ECO:0000313" key="3">
    <source>
        <dbReference type="Proteomes" id="UP000008694"/>
    </source>
</evidence>
<name>D7KMY4_ARALL</name>
<organism evidence="3">
    <name type="scientific">Arabidopsis lyrata subsp. lyrata</name>
    <name type="common">Lyre-leaved rock-cress</name>
    <dbReference type="NCBI Taxonomy" id="81972"/>
    <lineage>
        <taxon>Eukaryota</taxon>
        <taxon>Viridiplantae</taxon>
        <taxon>Streptophyta</taxon>
        <taxon>Embryophyta</taxon>
        <taxon>Tracheophyta</taxon>
        <taxon>Spermatophyta</taxon>
        <taxon>Magnoliopsida</taxon>
        <taxon>eudicotyledons</taxon>
        <taxon>Gunneridae</taxon>
        <taxon>Pentapetalae</taxon>
        <taxon>rosids</taxon>
        <taxon>malvids</taxon>
        <taxon>Brassicales</taxon>
        <taxon>Brassicaceae</taxon>
        <taxon>Camelineae</taxon>
        <taxon>Arabidopsis</taxon>
    </lineage>
</organism>
<evidence type="ECO:0000256" key="1">
    <source>
        <dbReference type="SAM" id="MobiDB-lite"/>
    </source>
</evidence>
<dbReference type="Gramene" id="scaffold_104135.1">
    <property type="protein sequence ID" value="scaffold_104135.1"/>
    <property type="gene ID" value="scaffold_104135.1"/>
</dbReference>
<dbReference type="AlphaFoldDB" id="D7KMY4"/>
<protein>
    <submittedName>
        <fullName evidence="2">Uncharacterized protein</fullName>
    </submittedName>
</protein>
<sequence>MVKLLFSYLSSTKDPKGYIKAPTATLNTKPAPFMASFSSRGPNSVTPGILKPALQPSRKPRVPRT</sequence>